<dbReference type="PROSITE" id="PS51724">
    <property type="entry name" value="SPOR"/>
    <property type="match status" value="1"/>
</dbReference>
<protein>
    <submittedName>
        <fullName evidence="4">DUF2628 domain-containing protein</fullName>
    </submittedName>
</protein>
<keyword evidence="2" id="KW-0472">Membrane</keyword>
<evidence type="ECO:0000313" key="4">
    <source>
        <dbReference type="EMBL" id="QBK03625.1"/>
    </source>
</evidence>
<reference evidence="4 5" key="1">
    <citation type="submission" date="2018-07" db="EMBL/GenBank/DDBJ databases">
        <title>Exploring interactions and the metabolic potential of the ultra-small soil bacteria Hylemonella gracilis.</title>
        <authorList>
            <person name="Tyc O."/>
            <person name="Kulkarni P."/>
            <person name="Gawehns F."/>
            <person name="Hundscheid M."/>
            <person name="Zweers H."/>
            <person name="Garbeva P."/>
        </authorList>
    </citation>
    <scope>NUCLEOTIDE SEQUENCE [LARGE SCALE GENOMIC DNA]</scope>
    <source>
        <strain evidence="4 5">NS1</strain>
    </source>
</reference>
<feature type="transmembrane region" description="Helical" evidence="2">
    <location>
        <begin position="96"/>
        <end position="120"/>
    </location>
</feature>
<name>A0A4P6UHZ4_9BURK</name>
<dbReference type="SUPFAM" id="SSF110997">
    <property type="entry name" value="Sporulation related repeat"/>
    <property type="match status" value="1"/>
</dbReference>
<evidence type="ECO:0000259" key="3">
    <source>
        <dbReference type="PROSITE" id="PS51724"/>
    </source>
</evidence>
<dbReference type="RefSeq" id="WP_131277435.1">
    <property type="nucleotide sequence ID" value="NZ_CP031395.1"/>
</dbReference>
<gene>
    <name evidence="4" type="ORF">DW355_01535</name>
</gene>
<feature type="domain" description="SPOR" evidence="3">
    <location>
        <begin position="475"/>
        <end position="555"/>
    </location>
</feature>
<keyword evidence="2" id="KW-1133">Transmembrane helix</keyword>
<feature type="transmembrane region" description="Helical" evidence="2">
    <location>
        <begin position="68"/>
        <end position="90"/>
    </location>
</feature>
<dbReference type="OrthoDB" id="8912395at2"/>
<dbReference type="InterPro" id="IPR036680">
    <property type="entry name" value="SPOR-like_sf"/>
</dbReference>
<accession>A0A4P6UHZ4</accession>
<feature type="compositionally biased region" description="Low complexity" evidence="1">
    <location>
        <begin position="424"/>
        <end position="436"/>
    </location>
</feature>
<feature type="compositionally biased region" description="Low complexity" evidence="1">
    <location>
        <begin position="346"/>
        <end position="364"/>
    </location>
</feature>
<dbReference type="Pfam" id="PF05036">
    <property type="entry name" value="SPOR"/>
    <property type="match status" value="1"/>
</dbReference>
<dbReference type="AlphaFoldDB" id="A0A4P6UHZ4"/>
<feature type="compositionally biased region" description="Low complexity" evidence="1">
    <location>
        <begin position="398"/>
        <end position="414"/>
    </location>
</feature>
<feature type="transmembrane region" description="Helical" evidence="2">
    <location>
        <begin position="159"/>
        <end position="176"/>
    </location>
</feature>
<dbReference type="InterPro" id="IPR007730">
    <property type="entry name" value="SPOR-like_dom"/>
</dbReference>
<evidence type="ECO:0000256" key="1">
    <source>
        <dbReference type="SAM" id="MobiDB-lite"/>
    </source>
</evidence>
<feature type="region of interest" description="Disordered" evidence="1">
    <location>
        <begin position="345"/>
        <end position="451"/>
    </location>
</feature>
<dbReference type="Gene3D" id="3.30.70.1070">
    <property type="entry name" value="Sporulation related repeat"/>
    <property type="match status" value="1"/>
</dbReference>
<evidence type="ECO:0000256" key="2">
    <source>
        <dbReference type="SAM" id="Phobius"/>
    </source>
</evidence>
<dbReference type="GO" id="GO:0042834">
    <property type="term" value="F:peptidoglycan binding"/>
    <property type="evidence" value="ECO:0007669"/>
    <property type="project" value="InterPro"/>
</dbReference>
<feature type="compositionally biased region" description="Low complexity" evidence="1">
    <location>
        <begin position="203"/>
        <end position="221"/>
    </location>
</feature>
<evidence type="ECO:0000313" key="5">
    <source>
        <dbReference type="Proteomes" id="UP000292939"/>
    </source>
</evidence>
<proteinExistence type="predicted"/>
<dbReference type="KEGG" id="hgr:DW355_01535"/>
<organism evidence="4 5">
    <name type="scientific">Hylemonella gracilis</name>
    <dbReference type="NCBI Taxonomy" id="80880"/>
    <lineage>
        <taxon>Bacteria</taxon>
        <taxon>Pseudomonadati</taxon>
        <taxon>Pseudomonadota</taxon>
        <taxon>Betaproteobacteria</taxon>
        <taxon>Burkholderiales</taxon>
        <taxon>Comamonadaceae</taxon>
        <taxon>Hylemonella</taxon>
    </lineage>
</organism>
<sequence>MSADPFHPLASGDTALFYRAAIGVRGQGYHLPRFLRFDETGQAGLSWNWAASLFTFNWLVYRKMWGWALAYVGSLATAGLLVFGVGKLVFDYSSALAWMLGLWFVSVAYIVPGLYANVWLYGHYNDKISNVLRKSSGVVDTVSQLTAVAPGPHRLGRQLLANLLVLGALLAPVLAMQDWQRLGGNAWAKLASAVSREAPRQEAATPLALPQPAPTATQSASGRVASTGAISPSNASGTPGAVAAGVITQAAAATLPNAPTPAAHASKPVDDAATRPVVAFEPAFDATARSGRSGADLVPVTSFAANPVAAAPLNAPLPAPFSPPGAASGSAASPADLVPLQAVTVPSSRSQPPAATPTAPRARQVAQADTSGATAGKRAGNVASGVVTQPAVAPAPPTASSSAPRRVASAPSAPLAEGDKPQPSARLRAASQAAQAKRVTQSQGGVASASMVPQADAASPLPVSAASAASPSTRSVGATAWVVQAGVFRQADNAHRVLAQLQAMGLEASLENFPNNRGESLLRVVAGPYTQQAQAQQAAQRIQARSLPAMVMREAR</sequence>
<dbReference type="EMBL" id="CP031395">
    <property type="protein sequence ID" value="QBK03625.1"/>
    <property type="molecule type" value="Genomic_DNA"/>
</dbReference>
<feature type="region of interest" description="Disordered" evidence="1">
    <location>
        <begin position="201"/>
        <end position="235"/>
    </location>
</feature>
<dbReference type="Proteomes" id="UP000292939">
    <property type="component" value="Chromosome"/>
</dbReference>
<feature type="transmembrane region" description="Helical" evidence="2">
    <location>
        <begin position="44"/>
        <end position="61"/>
    </location>
</feature>
<keyword evidence="2" id="KW-0812">Transmembrane</keyword>